<keyword evidence="1" id="KW-0812">Transmembrane</keyword>
<protein>
    <submittedName>
        <fullName evidence="2">Uncharacterized protein</fullName>
    </submittedName>
</protein>
<dbReference type="RefSeq" id="WP_155478231.1">
    <property type="nucleotide sequence ID" value="NZ_WNKV01000001.1"/>
</dbReference>
<proteinExistence type="predicted"/>
<keyword evidence="1" id="KW-1133">Transmembrane helix</keyword>
<name>A0A9X4XJL5_9BRAD</name>
<keyword evidence="1" id="KW-0472">Membrane</keyword>
<evidence type="ECO:0000313" key="3">
    <source>
        <dbReference type="Proteomes" id="UP000438991"/>
    </source>
</evidence>
<evidence type="ECO:0000256" key="1">
    <source>
        <dbReference type="SAM" id="Phobius"/>
    </source>
</evidence>
<reference evidence="2 3" key="1">
    <citation type="submission" date="2019-11" db="EMBL/GenBank/DDBJ databases">
        <title>Whole-genome sequence of Rhodoplanes serenus DSM 18633, type strain.</title>
        <authorList>
            <person name="Kyndt J.A."/>
            <person name="Meyer T.E."/>
        </authorList>
    </citation>
    <scope>NUCLEOTIDE SEQUENCE [LARGE SCALE GENOMIC DNA]</scope>
    <source>
        <strain evidence="2 3">DSM 18633</strain>
    </source>
</reference>
<evidence type="ECO:0000313" key="2">
    <source>
        <dbReference type="EMBL" id="MTW14684.1"/>
    </source>
</evidence>
<gene>
    <name evidence="2" type="ORF">GJ689_00445</name>
</gene>
<dbReference type="AlphaFoldDB" id="A0A9X4XJL5"/>
<organism evidence="2 3">
    <name type="scientific">Rhodoplanes serenus</name>
    <dbReference type="NCBI Taxonomy" id="200615"/>
    <lineage>
        <taxon>Bacteria</taxon>
        <taxon>Pseudomonadati</taxon>
        <taxon>Pseudomonadota</taxon>
        <taxon>Alphaproteobacteria</taxon>
        <taxon>Hyphomicrobiales</taxon>
        <taxon>Nitrobacteraceae</taxon>
        <taxon>Rhodoplanes</taxon>
    </lineage>
</organism>
<sequence length="95" mass="9787">MAELFASGRVIDLILVLVVIEAAGLAVLARLTRRVPQIGTLLPNLAAGACLLLAVRAALAGAAWPWVAAALLAALVAHLADLGTRLRAPHGLREP</sequence>
<comment type="caution">
    <text evidence="2">The sequence shown here is derived from an EMBL/GenBank/DDBJ whole genome shotgun (WGS) entry which is preliminary data.</text>
</comment>
<feature type="transmembrane region" description="Helical" evidence="1">
    <location>
        <begin position="6"/>
        <end position="29"/>
    </location>
</feature>
<dbReference type="Proteomes" id="UP000438991">
    <property type="component" value="Unassembled WGS sequence"/>
</dbReference>
<accession>A0A9X4XJL5</accession>
<feature type="transmembrane region" description="Helical" evidence="1">
    <location>
        <begin position="41"/>
        <end position="59"/>
    </location>
</feature>
<dbReference type="EMBL" id="WNKV01000001">
    <property type="protein sequence ID" value="MTW14684.1"/>
    <property type="molecule type" value="Genomic_DNA"/>
</dbReference>